<accession>A0A5R9AM79</accession>
<dbReference type="EC" id="3.4.19.3" evidence="6"/>
<dbReference type="Proteomes" id="UP000306544">
    <property type="component" value="Unassembled WGS sequence"/>
</dbReference>
<comment type="similarity">
    <text evidence="1">Belongs to the peptidase C15 family.</text>
</comment>
<dbReference type="Gene3D" id="3.40.630.20">
    <property type="entry name" value="Peptidase C15, pyroglutamyl peptidase I-like"/>
    <property type="match status" value="1"/>
</dbReference>
<name>A0A5R9AM79_9MICC</name>
<evidence type="ECO:0000256" key="3">
    <source>
        <dbReference type="ARBA" id="ARBA00022670"/>
    </source>
</evidence>
<dbReference type="EMBL" id="VAWA01000001">
    <property type="protein sequence ID" value="TLP79928.1"/>
    <property type="molecule type" value="Genomic_DNA"/>
</dbReference>
<dbReference type="GO" id="GO:0006508">
    <property type="term" value="P:proteolysis"/>
    <property type="evidence" value="ECO:0007669"/>
    <property type="project" value="UniProtKB-KW"/>
</dbReference>
<comment type="caution">
    <text evidence="7">The sequence shown here is derived from an EMBL/GenBank/DDBJ whole genome shotgun (WGS) entry which is preliminary data.</text>
</comment>
<dbReference type="PRINTS" id="PR00706">
    <property type="entry name" value="PYROGLUPTASE"/>
</dbReference>
<dbReference type="OrthoDB" id="9779738at2"/>
<dbReference type="InterPro" id="IPR000816">
    <property type="entry name" value="Peptidase_C15"/>
</dbReference>
<keyword evidence="3" id="KW-0645">Protease</keyword>
<dbReference type="CDD" id="cd00501">
    <property type="entry name" value="Peptidase_C15"/>
    <property type="match status" value="1"/>
</dbReference>
<proteinExistence type="inferred from homology"/>
<dbReference type="GO" id="GO:0005829">
    <property type="term" value="C:cytosol"/>
    <property type="evidence" value="ECO:0007669"/>
    <property type="project" value="InterPro"/>
</dbReference>
<evidence type="ECO:0000256" key="5">
    <source>
        <dbReference type="ARBA" id="ARBA00022807"/>
    </source>
</evidence>
<gene>
    <name evidence="7" type="ORF">FEF27_00650</name>
</gene>
<evidence type="ECO:0000256" key="4">
    <source>
        <dbReference type="ARBA" id="ARBA00022801"/>
    </source>
</evidence>
<dbReference type="SUPFAM" id="SSF53182">
    <property type="entry name" value="Pyrrolidone carboxyl peptidase (pyroglutamate aminopeptidase)"/>
    <property type="match status" value="1"/>
</dbReference>
<organism evidence="7 8">
    <name type="scientific">Nesterenkonia sphaerica</name>
    <dbReference type="NCBI Taxonomy" id="1804988"/>
    <lineage>
        <taxon>Bacteria</taxon>
        <taxon>Bacillati</taxon>
        <taxon>Actinomycetota</taxon>
        <taxon>Actinomycetes</taxon>
        <taxon>Micrococcales</taxon>
        <taxon>Micrococcaceae</taxon>
        <taxon>Nesterenkonia</taxon>
    </lineage>
</organism>
<evidence type="ECO:0000313" key="8">
    <source>
        <dbReference type="Proteomes" id="UP000306544"/>
    </source>
</evidence>
<dbReference type="AlphaFoldDB" id="A0A5R9AM79"/>
<evidence type="ECO:0000256" key="2">
    <source>
        <dbReference type="ARBA" id="ARBA00022490"/>
    </source>
</evidence>
<keyword evidence="8" id="KW-1185">Reference proteome</keyword>
<dbReference type="PROSITE" id="PS01334">
    <property type="entry name" value="PYRASE_CYS"/>
    <property type="match status" value="1"/>
</dbReference>
<dbReference type="PANTHER" id="PTHR23402">
    <property type="entry name" value="PROTEASE FAMILY C15 PYROGLUTAMYL-PEPTIDASE I-RELATED"/>
    <property type="match status" value="1"/>
</dbReference>
<reference evidence="7 8" key="1">
    <citation type="submission" date="2019-05" db="EMBL/GenBank/DDBJ databases">
        <title>Nesterenkonia sp. GY239, isolated from the Southern Atlantic Ocean.</title>
        <authorList>
            <person name="Zhang G."/>
        </authorList>
    </citation>
    <scope>NUCLEOTIDE SEQUENCE [LARGE SCALE GENOMIC DNA]</scope>
    <source>
        <strain evidence="7 8">GY239</strain>
    </source>
</reference>
<evidence type="ECO:0000313" key="7">
    <source>
        <dbReference type="EMBL" id="TLP79928.1"/>
    </source>
</evidence>
<comment type="catalytic activity">
    <reaction evidence="6">
        <text>Release of an N-terminal pyroglutamyl group from a polypeptide, the second amino acid generally not being Pro.</text>
        <dbReference type="EC" id="3.4.19.3"/>
    </reaction>
</comment>
<keyword evidence="5" id="KW-0788">Thiol protease</keyword>
<evidence type="ECO:0000256" key="1">
    <source>
        <dbReference type="ARBA" id="ARBA00006641"/>
    </source>
</evidence>
<dbReference type="GO" id="GO:0016920">
    <property type="term" value="F:pyroglutamyl-peptidase activity"/>
    <property type="evidence" value="ECO:0007669"/>
    <property type="project" value="UniProtKB-EC"/>
</dbReference>
<dbReference type="InterPro" id="IPR036440">
    <property type="entry name" value="Peptidase_C15-like_sf"/>
</dbReference>
<keyword evidence="2" id="KW-0963">Cytoplasm</keyword>
<protein>
    <recommendedName>
        <fullName evidence="6">Pyroglutamyl-peptidase I</fullName>
        <ecNumber evidence="6">3.4.19.3</ecNumber>
    </recommendedName>
</protein>
<feature type="active site" evidence="6">
    <location>
        <position position="173"/>
    </location>
</feature>
<evidence type="ECO:0000256" key="6">
    <source>
        <dbReference type="PROSITE-ProRule" id="PRU10077"/>
    </source>
</evidence>
<dbReference type="PANTHER" id="PTHR23402:SF1">
    <property type="entry name" value="PYROGLUTAMYL-PEPTIDASE I"/>
    <property type="match status" value="1"/>
</dbReference>
<keyword evidence="4" id="KW-0378">Hydrolase</keyword>
<dbReference type="InterPro" id="IPR033694">
    <property type="entry name" value="PGPEP1_Cys_AS"/>
</dbReference>
<dbReference type="InterPro" id="IPR016125">
    <property type="entry name" value="Peptidase_C15-like"/>
</dbReference>
<dbReference type="Pfam" id="PF01470">
    <property type="entry name" value="Peptidase_C15"/>
    <property type="match status" value="1"/>
</dbReference>
<sequence>MNFNAIDFHVSRRQAGAVATVHPILVSAFEPFGGAQRNPSHDVVQELTRRAERGQLSAQQEHAGVVVVPVLLPVEFSTAGQLLTRAISEHRPALVISVGLAAGTDTIRLERVGLNLRDARIPDNAGAQPVDEPITAEGESALFSTLRLKAAGERIAAADIPVSLSLSAGSYVCNDLLYTVLHHLGRQAPQTRAGFVHVPDLHAADAPVTVGQAVLALDLLICESLSEAPDTAAQLGALH</sequence>